<dbReference type="OrthoDB" id="1976883at2"/>
<organism evidence="2 3">
    <name type="scientific">Senegalimassilia faecalis</name>
    <dbReference type="NCBI Taxonomy" id="2509433"/>
    <lineage>
        <taxon>Bacteria</taxon>
        <taxon>Bacillati</taxon>
        <taxon>Actinomycetota</taxon>
        <taxon>Coriobacteriia</taxon>
        <taxon>Coriobacteriales</taxon>
        <taxon>Coriobacteriaceae</taxon>
        <taxon>Senegalimassilia</taxon>
    </lineage>
</organism>
<protein>
    <submittedName>
        <fullName evidence="2">Uncharacterized protein</fullName>
    </submittedName>
</protein>
<proteinExistence type="predicted"/>
<comment type="caution">
    <text evidence="2">The sequence shown here is derived from an EMBL/GenBank/DDBJ whole genome shotgun (WGS) entry which is preliminary data.</text>
</comment>
<dbReference type="Proteomes" id="UP000293345">
    <property type="component" value="Unassembled WGS sequence"/>
</dbReference>
<dbReference type="RefSeq" id="WP_129425053.1">
    <property type="nucleotide sequence ID" value="NZ_SDPW01000001.1"/>
</dbReference>
<keyword evidence="1" id="KW-1133">Transmembrane helix</keyword>
<gene>
    <name evidence="2" type="ORF">ET524_08750</name>
</gene>
<keyword evidence="1" id="KW-0812">Transmembrane</keyword>
<keyword evidence="1" id="KW-0472">Membrane</keyword>
<evidence type="ECO:0000313" key="3">
    <source>
        <dbReference type="Proteomes" id="UP000293345"/>
    </source>
</evidence>
<dbReference type="AlphaFoldDB" id="A0A4Q2JZN5"/>
<evidence type="ECO:0000313" key="2">
    <source>
        <dbReference type="EMBL" id="RXZ54559.1"/>
    </source>
</evidence>
<name>A0A4Q2JZN5_9ACTN</name>
<keyword evidence="3" id="KW-1185">Reference proteome</keyword>
<accession>A0A4Q2JZN5</accession>
<evidence type="ECO:0000256" key="1">
    <source>
        <dbReference type="SAM" id="Phobius"/>
    </source>
</evidence>
<dbReference type="EMBL" id="SDPW01000001">
    <property type="protein sequence ID" value="RXZ54559.1"/>
    <property type="molecule type" value="Genomic_DNA"/>
</dbReference>
<reference evidence="2 3" key="1">
    <citation type="submission" date="2019-01" db="EMBL/GenBank/DDBJ databases">
        <title>Senegalimassilia sp. nov. KGMB04484 isolated human feces.</title>
        <authorList>
            <person name="Han K.-I."/>
            <person name="Kim J.-S."/>
            <person name="Lee K.C."/>
            <person name="Suh M.K."/>
            <person name="Eom M.K."/>
            <person name="Lee J.H."/>
            <person name="Park S.-H."/>
            <person name="Kang S.W."/>
            <person name="Park J.-E."/>
            <person name="Oh B.S."/>
            <person name="Yu S.Y."/>
            <person name="Choi S.-H."/>
            <person name="Lee D.H."/>
            <person name="Yoon H."/>
            <person name="Kim B.-Y."/>
            <person name="Lee J.H."/>
            <person name="Lee J.-S."/>
        </authorList>
    </citation>
    <scope>NUCLEOTIDE SEQUENCE [LARGE SCALE GENOMIC DNA]</scope>
    <source>
        <strain evidence="2 3">KGMB04484</strain>
    </source>
</reference>
<sequence length="281" mass="28991">METKALKKQMGAAIAMVLVAAIALAASTYAWFVSNNTVKATTASVSAQSNAPFLKIAAKGAALTDTSATQTAGKDAKTDLYPVQWNDEVAANSYTWESAYASKANASTMLQGSRFAVASANVGDYTLVQSFDIGTTDANAGSFKDLKVSGVTVNAGNIADQTGNNLKDAMCVLVKCGDYWTVWNANGELKAGSTDVAANAYGDGTVAPSNLTNNGALAATIAANAKVTVDIYVFYDGSYETVFTDNLPSLKNCGVTVSFTATPVNTDGNEVDVTNDANATA</sequence>
<feature type="transmembrane region" description="Helical" evidence="1">
    <location>
        <begin position="12"/>
        <end position="32"/>
    </location>
</feature>